<dbReference type="InterPro" id="IPR002013">
    <property type="entry name" value="SAC_dom"/>
</dbReference>
<comment type="subcellular location">
    <subcellularLocation>
        <location evidence="1">Vacuole membrane</location>
        <topology evidence="1">Peripheral membrane protein</topology>
    </subcellularLocation>
</comment>
<comment type="caution">
    <text evidence="9">The sequence shown here is derived from an EMBL/GenBank/DDBJ whole genome shotgun (WGS) entry which is preliminary data.</text>
</comment>
<dbReference type="PROSITE" id="PS50275">
    <property type="entry name" value="SAC"/>
    <property type="match status" value="1"/>
</dbReference>
<dbReference type="Proteomes" id="UP001341840">
    <property type="component" value="Unassembled WGS sequence"/>
</dbReference>
<evidence type="ECO:0000256" key="4">
    <source>
        <dbReference type="ARBA" id="ARBA00023136"/>
    </source>
</evidence>
<accession>A0ABU6Y4G4</accession>
<proteinExistence type="predicted"/>
<reference evidence="9 10" key="1">
    <citation type="journal article" date="2023" name="Plants (Basel)">
        <title>Bridging the Gap: Combining Genomics and Transcriptomics Approaches to Understand Stylosanthes scabra, an Orphan Legume from the Brazilian Caatinga.</title>
        <authorList>
            <person name="Ferreira-Neto J.R.C."/>
            <person name="da Silva M.D."/>
            <person name="Binneck E."/>
            <person name="de Melo N.F."/>
            <person name="da Silva R.H."/>
            <person name="de Melo A.L.T.M."/>
            <person name="Pandolfi V."/>
            <person name="Bustamante F.O."/>
            <person name="Brasileiro-Vidal A.C."/>
            <person name="Benko-Iseppon A.M."/>
        </authorList>
    </citation>
    <scope>NUCLEOTIDE SEQUENCE [LARGE SCALE GENOMIC DNA]</scope>
    <source>
        <tissue evidence="9">Leaves</tissue>
    </source>
</reference>
<evidence type="ECO:0000256" key="1">
    <source>
        <dbReference type="ARBA" id="ARBA00004148"/>
    </source>
</evidence>
<feature type="transmembrane region" description="Helical" evidence="7">
    <location>
        <begin position="76"/>
        <end position="100"/>
    </location>
</feature>
<dbReference type="PANTHER" id="PTHR45738:SF18">
    <property type="entry name" value="PHOSPHOINOSITIDE PHOSPHATASE SAC4"/>
    <property type="match status" value="1"/>
</dbReference>
<keyword evidence="3" id="KW-0378">Hydrolase</keyword>
<evidence type="ECO:0000313" key="10">
    <source>
        <dbReference type="Proteomes" id="UP001341840"/>
    </source>
</evidence>
<keyword evidence="7" id="KW-0812">Transmembrane</keyword>
<feature type="domain" description="SAC" evidence="8">
    <location>
        <begin position="149"/>
        <end position="485"/>
    </location>
</feature>
<evidence type="ECO:0000256" key="2">
    <source>
        <dbReference type="ARBA" id="ARBA00022554"/>
    </source>
</evidence>
<evidence type="ECO:0000259" key="8">
    <source>
        <dbReference type="PROSITE" id="PS50275"/>
    </source>
</evidence>
<dbReference type="PANTHER" id="PTHR45738">
    <property type="entry name" value="POLYPHOSPHOINOSITIDE PHOSPHATASE"/>
    <property type="match status" value="1"/>
</dbReference>
<keyword evidence="4 7" id="KW-0472">Membrane</keyword>
<dbReference type="EMBL" id="JASCZI010241684">
    <property type="protein sequence ID" value="MED6204741.1"/>
    <property type="molecule type" value="Genomic_DNA"/>
</dbReference>
<sequence>MENHRQNQRKLIDGGEGQRYMQKFRLYETYSVALLSFQIDRLEPSELSISEDSTVFSEIECNDILRRIHEGNKSTGGLKFVTTCYGIIGFIKFLGPYYMLLVTKRRKIGTICGHIIYAISKSEMIPVPPPYVRPKLAYSSDENRYKKLLCSVDLTKDFFFSYSYHIMLSLQKNLSANNPPGLLPYETLFVWNEYLTRGIRNTLQNTSWTVALVHGFFKQVKFSVSGREICFTLIARRSRHFAGTRYLKRGVNEKGRVANDVETEQIVFADAHDGDPIKISSAVQSREKKPRETILRSEFANAVRFINKNLGGEILLRFLHWDLHRHSRCSKATNVLTQLGKVAAYALKLTGIFYCHVTPRLGGSIEYSNSENCVDEHSAAKQANSNKANVDMDRVVKDCLHADENIDYDIEPLMFQSGVLRTNCIDCLDRTNVAQYAYGLTALGYQLKSLGFIESPNIDLDNPIAKEIMALYECMGDTLAFQYGGSGAHNNPQQGKPALWELDSDQYCAVGKQSPSLAARNVRYDDIFGNVNQEID</sequence>
<dbReference type="InterPro" id="IPR043573">
    <property type="entry name" value="Fig4-like"/>
</dbReference>
<keyword evidence="2" id="KW-0926">Vacuole</keyword>
<evidence type="ECO:0000256" key="5">
    <source>
        <dbReference type="ARBA" id="ARBA00023337"/>
    </source>
</evidence>
<keyword evidence="7" id="KW-1133">Transmembrane helix</keyword>
<evidence type="ECO:0000256" key="3">
    <source>
        <dbReference type="ARBA" id="ARBA00022801"/>
    </source>
</evidence>
<gene>
    <name evidence="9" type="ORF">PIB30_011714</name>
</gene>
<evidence type="ECO:0000256" key="7">
    <source>
        <dbReference type="SAM" id="Phobius"/>
    </source>
</evidence>
<dbReference type="Pfam" id="PF02383">
    <property type="entry name" value="Syja_N"/>
    <property type="match status" value="1"/>
</dbReference>
<comment type="subunit">
    <text evidence="6">Component of the PI(3,5)P2 regulatory complex at least composed of ATG18, SAC/FIG4, FAB1 and VAC14.</text>
</comment>
<evidence type="ECO:0000256" key="6">
    <source>
        <dbReference type="ARBA" id="ARBA00023464"/>
    </source>
</evidence>
<organism evidence="9 10">
    <name type="scientific">Stylosanthes scabra</name>
    <dbReference type="NCBI Taxonomy" id="79078"/>
    <lineage>
        <taxon>Eukaryota</taxon>
        <taxon>Viridiplantae</taxon>
        <taxon>Streptophyta</taxon>
        <taxon>Embryophyta</taxon>
        <taxon>Tracheophyta</taxon>
        <taxon>Spermatophyta</taxon>
        <taxon>Magnoliopsida</taxon>
        <taxon>eudicotyledons</taxon>
        <taxon>Gunneridae</taxon>
        <taxon>Pentapetalae</taxon>
        <taxon>rosids</taxon>
        <taxon>fabids</taxon>
        <taxon>Fabales</taxon>
        <taxon>Fabaceae</taxon>
        <taxon>Papilionoideae</taxon>
        <taxon>50 kb inversion clade</taxon>
        <taxon>dalbergioids sensu lato</taxon>
        <taxon>Dalbergieae</taxon>
        <taxon>Pterocarpus clade</taxon>
        <taxon>Stylosanthes</taxon>
    </lineage>
</organism>
<protein>
    <recommendedName>
        <fullName evidence="8">SAC domain-containing protein</fullName>
    </recommendedName>
</protein>
<comment type="catalytic activity">
    <reaction evidence="5">
        <text>a 1,2-diacyl-sn-glycero-3-phospho-(1D-myo-inositol-3,5-bisphosphate) + H2O = a 1,2-diacyl-sn-glycero-3-phospho-(1D-myo-inositol-3-phosphate) + phosphate</text>
        <dbReference type="Rhea" id="RHEA:32955"/>
        <dbReference type="ChEBI" id="CHEBI:15377"/>
        <dbReference type="ChEBI" id="CHEBI:43474"/>
        <dbReference type="ChEBI" id="CHEBI:57923"/>
        <dbReference type="ChEBI" id="CHEBI:58088"/>
    </reaction>
</comment>
<evidence type="ECO:0000313" key="9">
    <source>
        <dbReference type="EMBL" id="MED6204741.1"/>
    </source>
</evidence>
<keyword evidence="10" id="KW-1185">Reference proteome</keyword>
<name>A0ABU6Y4G4_9FABA</name>